<dbReference type="InterPro" id="IPR011032">
    <property type="entry name" value="GroES-like_sf"/>
</dbReference>
<organism evidence="4 5">
    <name type="scientific">Gordonia rhizosphera NBRC 16068</name>
    <dbReference type="NCBI Taxonomy" id="1108045"/>
    <lineage>
        <taxon>Bacteria</taxon>
        <taxon>Bacillati</taxon>
        <taxon>Actinomycetota</taxon>
        <taxon>Actinomycetes</taxon>
        <taxon>Mycobacteriales</taxon>
        <taxon>Gordoniaceae</taxon>
        <taxon>Gordonia</taxon>
    </lineage>
</organism>
<proteinExistence type="predicted"/>
<comment type="caution">
    <text evidence="4">The sequence shown here is derived from an EMBL/GenBank/DDBJ whole genome shotgun (WGS) entry which is preliminary data.</text>
</comment>
<evidence type="ECO:0000313" key="5">
    <source>
        <dbReference type="Proteomes" id="UP000008363"/>
    </source>
</evidence>
<dbReference type="eggNOG" id="COG2130">
    <property type="taxonomic scope" value="Bacteria"/>
</dbReference>
<dbReference type="Proteomes" id="UP000008363">
    <property type="component" value="Unassembled WGS sequence"/>
</dbReference>
<dbReference type="AlphaFoldDB" id="K6VWA9"/>
<dbReference type="PANTHER" id="PTHR43205:SF7">
    <property type="entry name" value="PROSTAGLANDIN REDUCTASE 1"/>
    <property type="match status" value="1"/>
</dbReference>
<protein>
    <submittedName>
        <fullName evidence="4">Putative NADP-dependent oxidoreductase</fullName>
    </submittedName>
</protein>
<sequence>MTNKNRKWLLAKRPTGIVGPQDFDLTVEPVPSIAEGEFLVRNRWLSCDPAQRTYMEFDSYIPAVEIGEMMVGASAGEVVESRHPDFQVGDVVTGAFGWQDYAVSDGSPSAASSRRWRSPPASTLRPRCRCSGSPGSPPTSA</sequence>
<dbReference type="STRING" id="1108045.GORHZ_125_00780"/>
<dbReference type="InterPro" id="IPR041694">
    <property type="entry name" value="ADH_N_2"/>
</dbReference>
<dbReference type="RefSeq" id="WP_006334483.1">
    <property type="nucleotide sequence ID" value="NZ_BAHC01000125.1"/>
</dbReference>
<dbReference type="Gene3D" id="3.90.180.10">
    <property type="entry name" value="Medium-chain alcohol dehydrogenases, catalytic domain"/>
    <property type="match status" value="1"/>
</dbReference>
<feature type="domain" description="Oxidoreductase N-terminal" evidence="3">
    <location>
        <begin position="6"/>
        <end position="107"/>
    </location>
</feature>
<reference evidence="4 5" key="1">
    <citation type="submission" date="2012-08" db="EMBL/GenBank/DDBJ databases">
        <title>Whole genome shotgun sequence of Gordonia rhizosphera NBRC 16068.</title>
        <authorList>
            <person name="Takarada H."/>
            <person name="Isaki S."/>
            <person name="Hosoyama A."/>
            <person name="Tsuchikane K."/>
            <person name="Katsumata H."/>
            <person name="Baba S."/>
            <person name="Ohji S."/>
            <person name="Yamazaki S."/>
            <person name="Fujita N."/>
        </authorList>
    </citation>
    <scope>NUCLEOTIDE SEQUENCE [LARGE SCALE GENOMIC DNA]</scope>
    <source>
        <strain evidence="4 5">NBRC 16068</strain>
    </source>
</reference>
<feature type="region of interest" description="Disordered" evidence="2">
    <location>
        <begin position="104"/>
        <end position="141"/>
    </location>
</feature>
<dbReference type="EMBL" id="BAHC01000125">
    <property type="protein sequence ID" value="GAB91195.1"/>
    <property type="molecule type" value="Genomic_DNA"/>
</dbReference>
<dbReference type="PANTHER" id="PTHR43205">
    <property type="entry name" value="PROSTAGLANDIN REDUCTASE"/>
    <property type="match status" value="1"/>
</dbReference>
<dbReference type="InterPro" id="IPR045010">
    <property type="entry name" value="MDR_fam"/>
</dbReference>
<accession>K6VWA9</accession>
<keyword evidence="5" id="KW-1185">Reference proteome</keyword>
<evidence type="ECO:0000313" key="4">
    <source>
        <dbReference type="EMBL" id="GAB91195.1"/>
    </source>
</evidence>
<evidence type="ECO:0000256" key="1">
    <source>
        <dbReference type="ARBA" id="ARBA00023002"/>
    </source>
</evidence>
<keyword evidence="1" id="KW-0560">Oxidoreductase</keyword>
<dbReference type="GO" id="GO:0016628">
    <property type="term" value="F:oxidoreductase activity, acting on the CH-CH group of donors, NAD or NADP as acceptor"/>
    <property type="evidence" value="ECO:0007669"/>
    <property type="project" value="InterPro"/>
</dbReference>
<dbReference type="SUPFAM" id="SSF50129">
    <property type="entry name" value="GroES-like"/>
    <property type="match status" value="1"/>
</dbReference>
<evidence type="ECO:0000259" key="3">
    <source>
        <dbReference type="Pfam" id="PF16884"/>
    </source>
</evidence>
<dbReference type="Pfam" id="PF16884">
    <property type="entry name" value="ADH_N_2"/>
    <property type="match status" value="1"/>
</dbReference>
<evidence type="ECO:0000256" key="2">
    <source>
        <dbReference type="SAM" id="MobiDB-lite"/>
    </source>
</evidence>
<name>K6VWA9_9ACTN</name>
<gene>
    <name evidence="4" type="ORF">GORHZ_125_00780</name>
</gene>
<feature type="compositionally biased region" description="Low complexity" evidence="2">
    <location>
        <begin position="107"/>
        <end position="122"/>
    </location>
</feature>